<comment type="caution">
    <text evidence="1">The sequence shown here is derived from an EMBL/GenBank/DDBJ whole genome shotgun (WGS) entry which is preliminary data.</text>
</comment>
<protein>
    <submittedName>
        <fullName evidence="1">Suppressor of deletion of TFIIS</fullName>
    </submittedName>
</protein>
<keyword evidence="2" id="KW-1185">Reference proteome</keyword>
<dbReference type="OrthoDB" id="1065058at2759"/>
<dbReference type="SFLD" id="SFLDG01132">
    <property type="entry name" value="C1.5.3:_5'-Nucleotidase_Like"/>
    <property type="match status" value="1"/>
</dbReference>
<sequence length="218" mass="24940">MGSIQFERVFFFDIDNCLYAPDLGISPLMKQRIYAYGREIGLDENEVVKTCGQYYRDYGLSIRGLIKHHDIDPAGFNEKVDGSIPLEDIIKPDPKLRTMLENIQTRRWAFTNAGIDHARRVLKCLQVDDLFEGITFCNYLEPDFPCKPEREAYDRAMAEAGVSDPQQCFFVDDSAKNIEAARRLGWTAVLVSPKTSQLSNREIQTIHQLPEALPQLFC</sequence>
<dbReference type="GO" id="GO:0008252">
    <property type="term" value="F:nucleotidase activity"/>
    <property type="evidence" value="ECO:0007669"/>
    <property type="project" value="TreeGrafter"/>
</dbReference>
<evidence type="ECO:0000313" key="2">
    <source>
        <dbReference type="Proteomes" id="UP001139887"/>
    </source>
</evidence>
<dbReference type="Pfam" id="PF00702">
    <property type="entry name" value="Hydrolase"/>
    <property type="match status" value="1"/>
</dbReference>
<dbReference type="AlphaFoldDB" id="A0A9W8I735"/>
<dbReference type="PANTHER" id="PTHR47438">
    <property type="entry name" value="PHOSPHATE METABOLISM PROTEIN 8-RELATED"/>
    <property type="match status" value="1"/>
</dbReference>
<dbReference type="InterPro" id="IPR036412">
    <property type="entry name" value="HAD-like_sf"/>
</dbReference>
<name>A0A9W8I735_9FUNG</name>
<dbReference type="GO" id="GO:0006206">
    <property type="term" value="P:pyrimidine nucleobase metabolic process"/>
    <property type="evidence" value="ECO:0007669"/>
    <property type="project" value="TreeGrafter"/>
</dbReference>
<dbReference type="GO" id="GO:0009166">
    <property type="term" value="P:nucleotide catabolic process"/>
    <property type="evidence" value="ECO:0007669"/>
    <property type="project" value="TreeGrafter"/>
</dbReference>
<dbReference type="Gene3D" id="3.40.50.1000">
    <property type="entry name" value="HAD superfamily/HAD-like"/>
    <property type="match status" value="1"/>
</dbReference>
<dbReference type="NCBIfam" id="TIGR01509">
    <property type="entry name" value="HAD-SF-IA-v3"/>
    <property type="match status" value="1"/>
</dbReference>
<dbReference type="InterPro" id="IPR052791">
    <property type="entry name" value="SSM1_domain"/>
</dbReference>
<organism evidence="1 2">
    <name type="scientific">Coemansia brasiliensis</name>
    <dbReference type="NCBI Taxonomy" id="2650707"/>
    <lineage>
        <taxon>Eukaryota</taxon>
        <taxon>Fungi</taxon>
        <taxon>Fungi incertae sedis</taxon>
        <taxon>Zoopagomycota</taxon>
        <taxon>Kickxellomycotina</taxon>
        <taxon>Kickxellomycetes</taxon>
        <taxon>Kickxellales</taxon>
        <taxon>Kickxellaceae</taxon>
        <taxon>Coemansia</taxon>
    </lineage>
</organism>
<dbReference type="NCBIfam" id="TIGR01993">
    <property type="entry name" value="Pyr-5-nucltdase"/>
    <property type="match status" value="1"/>
</dbReference>
<evidence type="ECO:0000313" key="1">
    <source>
        <dbReference type="EMBL" id="KAJ2842862.1"/>
    </source>
</evidence>
<dbReference type="SUPFAM" id="SSF56784">
    <property type="entry name" value="HAD-like"/>
    <property type="match status" value="1"/>
</dbReference>
<dbReference type="Gene3D" id="1.10.150.450">
    <property type="match status" value="1"/>
</dbReference>
<dbReference type="EMBL" id="JANBUW010001608">
    <property type="protein sequence ID" value="KAJ2842862.1"/>
    <property type="molecule type" value="Genomic_DNA"/>
</dbReference>
<dbReference type="PANTHER" id="PTHR47438:SF1">
    <property type="entry name" value="PHOSPHATE METABOLISM PROTEIN 8-RELATED"/>
    <property type="match status" value="1"/>
</dbReference>
<dbReference type="InterPro" id="IPR010237">
    <property type="entry name" value="Pyr-5-nucltdase"/>
</dbReference>
<proteinExistence type="predicted"/>
<dbReference type="InterPro" id="IPR023214">
    <property type="entry name" value="HAD_sf"/>
</dbReference>
<dbReference type="InterPro" id="IPR006439">
    <property type="entry name" value="HAD-SF_hydro_IA"/>
</dbReference>
<dbReference type="SFLD" id="SFLDS00003">
    <property type="entry name" value="Haloacid_Dehalogenase"/>
    <property type="match status" value="1"/>
</dbReference>
<dbReference type="Proteomes" id="UP001139887">
    <property type="component" value="Unassembled WGS sequence"/>
</dbReference>
<gene>
    <name evidence="1" type="primary">SDT1</name>
    <name evidence="1" type="ORF">IWW36_005759</name>
</gene>
<accession>A0A9W8I735</accession>
<reference evidence="1" key="1">
    <citation type="submission" date="2022-07" db="EMBL/GenBank/DDBJ databases">
        <title>Phylogenomic reconstructions and comparative analyses of Kickxellomycotina fungi.</title>
        <authorList>
            <person name="Reynolds N.K."/>
            <person name="Stajich J.E."/>
            <person name="Barry K."/>
            <person name="Grigoriev I.V."/>
            <person name="Crous P."/>
            <person name="Smith M.E."/>
        </authorList>
    </citation>
    <scope>NUCLEOTIDE SEQUENCE</scope>
    <source>
        <strain evidence="1">NRRL 1566</strain>
    </source>
</reference>
<dbReference type="SFLD" id="SFLDG01129">
    <property type="entry name" value="C1.5:_HAD__Beta-PGM__Phosphata"/>
    <property type="match status" value="1"/>
</dbReference>